<sequence>MATTKTATIAHPTIGPVTGSTAKEGVVQFLGLQYATLVDRFAPPALKDYGKQNETMEATKLGPQVLSIAPNADGEFALLQHTLEYDRSTLTQSDTEGLCLNITAPKSTNRSLDTSARLPVFVFIHGGGFVVGSGGYPQYDLARFVRLSVAEGMPVNAVYRLGGPGFLTSSQMRKAGYKPNNGLRDQRAALLWLQKHISGFGGDRDSITLMGESAGGISACYHLFSKEPLFKRMMSMSGTMLLVPSTTSEVADANYASAVQALGFGGEDGDVETMVKMDGQELVVTLTGTPALPVIDGEIHPGSFDFDGIMNDKTSILGQQWCEAAIIGDCAFDGNIQGLRLMHRKKDIANAFCTSITDSLGPSDSGTADKLLSAYGIKPDLADDEAFFRILQVANDLNFYIPTLALAQNLSKYMKTYMYRFNELNPWEGPWKGHATHILDLTFLLQNFNKYLEESQRGVAEQFAKDVIRFVNGQDPWAAWKASGESLGKANVLGPDGKMEVVEDVPEKVGRRNIMLELAKEVWLDKLNDALDAFMKATPPV</sequence>
<comment type="caution">
    <text evidence="1">The sequence shown here is derived from an EMBL/GenBank/DDBJ whole genome shotgun (WGS) entry which is preliminary data.</text>
</comment>
<gene>
    <name evidence="1" type="ORF">LTR37_019660</name>
</gene>
<evidence type="ECO:0000313" key="2">
    <source>
        <dbReference type="Proteomes" id="UP001281147"/>
    </source>
</evidence>
<organism evidence="1 2">
    <name type="scientific">Vermiconidia calcicola</name>
    <dbReference type="NCBI Taxonomy" id="1690605"/>
    <lineage>
        <taxon>Eukaryota</taxon>
        <taxon>Fungi</taxon>
        <taxon>Dikarya</taxon>
        <taxon>Ascomycota</taxon>
        <taxon>Pezizomycotina</taxon>
        <taxon>Dothideomycetes</taxon>
        <taxon>Dothideomycetidae</taxon>
        <taxon>Mycosphaerellales</taxon>
        <taxon>Extremaceae</taxon>
        <taxon>Vermiconidia</taxon>
    </lineage>
</organism>
<protein>
    <submittedName>
        <fullName evidence="1">Uncharacterized protein</fullName>
    </submittedName>
</protein>
<keyword evidence="2" id="KW-1185">Reference proteome</keyword>
<accession>A0ACC3MES6</accession>
<evidence type="ECO:0000313" key="1">
    <source>
        <dbReference type="EMBL" id="KAK3686599.1"/>
    </source>
</evidence>
<proteinExistence type="predicted"/>
<dbReference type="EMBL" id="JAUTXU010000311">
    <property type="protein sequence ID" value="KAK3686599.1"/>
    <property type="molecule type" value="Genomic_DNA"/>
</dbReference>
<reference evidence="1" key="1">
    <citation type="submission" date="2023-07" db="EMBL/GenBank/DDBJ databases">
        <title>Black Yeasts Isolated from many extreme environments.</title>
        <authorList>
            <person name="Coleine C."/>
            <person name="Stajich J.E."/>
            <person name="Selbmann L."/>
        </authorList>
    </citation>
    <scope>NUCLEOTIDE SEQUENCE</scope>
    <source>
        <strain evidence="1">CCFEE 5714</strain>
    </source>
</reference>
<dbReference type="Proteomes" id="UP001281147">
    <property type="component" value="Unassembled WGS sequence"/>
</dbReference>
<name>A0ACC3MES6_9PEZI</name>